<reference evidence="1 2" key="1">
    <citation type="submission" date="2015-03" db="EMBL/GenBank/DDBJ databases">
        <title>Pseudomonas fluorescens 1855-344 Genome sequencing and assembly.</title>
        <authorList>
            <person name="Eng W.W.H."/>
            <person name="Gan H.M."/>
            <person name="Savka M.A."/>
        </authorList>
    </citation>
    <scope>NUCLEOTIDE SEQUENCE [LARGE SCALE GENOMIC DNA]</scope>
    <source>
        <strain evidence="1 2">1855-344</strain>
    </source>
</reference>
<name>A0A0F4XV37_9PSED</name>
<dbReference type="EMBL" id="JZXC01000001">
    <property type="protein sequence ID" value="KKA09794.1"/>
    <property type="molecule type" value="Genomic_DNA"/>
</dbReference>
<gene>
    <name evidence="1" type="ORF">VP02_00015</name>
</gene>
<proteinExistence type="predicted"/>
<dbReference type="PATRIC" id="fig|132476.4.peg.5"/>
<organism evidence="1 2">
    <name type="scientific">Pseudomonas kilonensis</name>
    <dbReference type="NCBI Taxonomy" id="132476"/>
    <lineage>
        <taxon>Bacteria</taxon>
        <taxon>Pseudomonadati</taxon>
        <taxon>Pseudomonadota</taxon>
        <taxon>Gammaproteobacteria</taxon>
        <taxon>Pseudomonadales</taxon>
        <taxon>Pseudomonadaceae</taxon>
        <taxon>Pseudomonas</taxon>
    </lineage>
</organism>
<evidence type="ECO:0000313" key="1">
    <source>
        <dbReference type="EMBL" id="KKA09794.1"/>
    </source>
</evidence>
<protein>
    <submittedName>
        <fullName evidence="1">Uncharacterized protein</fullName>
    </submittedName>
</protein>
<dbReference type="OrthoDB" id="7022212at2"/>
<evidence type="ECO:0000313" key="2">
    <source>
        <dbReference type="Proteomes" id="UP000033662"/>
    </source>
</evidence>
<dbReference type="Proteomes" id="UP000033662">
    <property type="component" value="Unassembled WGS sequence"/>
</dbReference>
<dbReference type="AlphaFoldDB" id="A0A0F4XV37"/>
<accession>A0A0F4XV37</accession>
<comment type="caution">
    <text evidence="1">The sequence shown here is derived from an EMBL/GenBank/DDBJ whole genome shotgun (WGS) entry which is preliminary data.</text>
</comment>
<sequence>MSRSADCRSKTTKWMREPSSCTRIVVIVSAIDSDHIDLMHHGFSCFDNIALVQVEPSDTGADRCVEVHVAGCDYSFLVCGELEEYLLKNLSIGNPCIYQIGQDSWAERSVIDAVEQVKKLARLSYSRHLEALPDICRRCP</sequence>